<keyword evidence="3" id="KW-0808">Transferase</keyword>
<dbReference type="SUPFAM" id="SSF53448">
    <property type="entry name" value="Nucleotide-diphospho-sugar transferases"/>
    <property type="match status" value="1"/>
</dbReference>
<comment type="caution">
    <text evidence="3">The sequence shown here is derived from an EMBL/GenBank/DDBJ whole genome shotgun (WGS) entry which is preliminary data.</text>
</comment>
<dbReference type="GO" id="GO:0016740">
    <property type="term" value="F:transferase activity"/>
    <property type="evidence" value="ECO:0007669"/>
    <property type="project" value="UniProtKB-KW"/>
</dbReference>
<evidence type="ECO:0000256" key="1">
    <source>
        <dbReference type="ARBA" id="ARBA00022519"/>
    </source>
</evidence>
<dbReference type="OrthoDB" id="9802649at2"/>
<evidence type="ECO:0000259" key="2">
    <source>
        <dbReference type="Pfam" id="PF00535"/>
    </source>
</evidence>
<accession>A0A5R8Z9L7</accession>
<dbReference type="PANTHER" id="PTHR43685:SF14">
    <property type="entry name" value="GLYCOSYLTRANSFERASE 2-LIKE DOMAIN-CONTAINING PROTEIN"/>
    <property type="match status" value="1"/>
</dbReference>
<gene>
    <name evidence="3" type="ORF">FEM01_09535</name>
</gene>
<keyword evidence="1" id="KW-0472">Membrane</keyword>
<protein>
    <submittedName>
        <fullName evidence="3">Glycosyltransferase family 2 protein</fullName>
    </submittedName>
</protein>
<keyword evidence="1" id="KW-0997">Cell inner membrane</keyword>
<dbReference type="InterPro" id="IPR050834">
    <property type="entry name" value="Glycosyltransf_2"/>
</dbReference>
<sequence>MPSPEVLISLVVPAYNYAKLLPRALDSVLCQWADDLELIVVNDGSRDNTLEVLAGYVARYPQLQVIDQANAGAAAARNNAIAKARGRYVLLLDADDELTPGALEALREVLAANPQAGMVLGAQLSVYPDGRERLRLPTPVPRASALELARRYLLQKRISVSHCCTLFARELLLRRPYPQGLRTGEDIPVFAFLLVNAQVAVTNAPIARIHKHADSLRHSRENEEEYAMGMVREVFASLPAECQVLRRRYTAQRYLSLFRAALLADERALARRFYAQALRLSPLQAMRWTYLRKALRLMKV</sequence>
<dbReference type="AlphaFoldDB" id="A0A5R8Z9L7"/>
<dbReference type="EMBL" id="VAUO01000003">
    <property type="protein sequence ID" value="TLP61727.1"/>
    <property type="molecule type" value="Genomic_DNA"/>
</dbReference>
<dbReference type="InterPro" id="IPR001173">
    <property type="entry name" value="Glyco_trans_2-like"/>
</dbReference>
<dbReference type="Proteomes" id="UP000309819">
    <property type="component" value="Unassembled WGS sequence"/>
</dbReference>
<keyword evidence="4" id="KW-1185">Reference proteome</keyword>
<dbReference type="InterPro" id="IPR029044">
    <property type="entry name" value="Nucleotide-diphossugar_trans"/>
</dbReference>
<dbReference type="CDD" id="cd00761">
    <property type="entry name" value="Glyco_tranf_GTA_type"/>
    <property type="match status" value="1"/>
</dbReference>
<evidence type="ECO:0000313" key="4">
    <source>
        <dbReference type="Proteomes" id="UP000309819"/>
    </source>
</evidence>
<feature type="domain" description="Glycosyltransferase 2-like" evidence="2">
    <location>
        <begin position="9"/>
        <end position="172"/>
    </location>
</feature>
<reference evidence="3 4" key="1">
    <citation type="submission" date="2019-05" db="EMBL/GenBank/DDBJ databases">
        <title>Pseudomonas sp. SC006 isolated from lettuce that can produce HBGAs.</title>
        <authorList>
            <person name="Wang D."/>
            <person name="Liao N."/>
            <person name="Liu D."/>
            <person name="Zhang Z."/>
            <person name="Zou S."/>
        </authorList>
    </citation>
    <scope>NUCLEOTIDE SEQUENCE [LARGE SCALE GENOMIC DNA]</scope>
    <source>
        <strain evidence="3 4">SC006</strain>
    </source>
</reference>
<keyword evidence="1" id="KW-1003">Cell membrane</keyword>
<dbReference type="PANTHER" id="PTHR43685">
    <property type="entry name" value="GLYCOSYLTRANSFERASE"/>
    <property type="match status" value="1"/>
</dbReference>
<proteinExistence type="predicted"/>
<dbReference type="Pfam" id="PF00535">
    <property type="entry name" value="Glycos_transf_2"/>
    <property type="match status" value="1"/>
</dbReference>
<dbReference type="Gene3D" id="3.90.550.10">
    <property type="entry name" value="Spore Coat Polysaccharide Biosynthesis Protein SpsA, Chain A"/>
    <property type="match status" value="1"/>
</dbReference>
<name>A0A5R8Z9L7_9PSED</name>
<evidence type="ECO:0000313" key="3">
    <source>
        <dbReference type="EMBL" id="TLP61727.1"/>
    </source>
</evidence>
<dbReference type="RefSeq" id="WP_138219189.1">
    <property type="nucleotide sequence ID" value="NZ_VAUO01000003.1"/>
</dbReference>
<organism evidence="3 4">
    <name type="scientific">Pseudomonas mosselii</name>
    <dbReference type="NCBI Taxonomy" id="78327"/>
    <lineage>
        <taxon>Bacteria</taxon>
        <taxon>Pseudomonadati</taxon>
        <taxon>Pseudomonadota</taxon>
        <taxon>Gammaproteobacteria</taxon>
        <taxon>Pseudomonadales</taxon>
        <taxon>Pseudomonadaceae</taxon>
        <taxon>Pseudomonas</taxon>
    </lineage>
</organism>